<dbReference type="InterPro" id="IPR010721">
    <property type="entry name" value="UstE-like"/>
</dbReference>
<keyword evidence="1" id="KW-1133">Transmembrane helix</keyword>
<dbReference type="Gene3D" id="1.20.120.1630">
    <property type="match status" value="1"/>
</dbReference>
<sequence>MSTALSILGVAGFMEAVATPLGLWTPATFCLVVQWLAFIPAYFWRTEMFYDLTGSLTFLATMFLNLYHGPWPPHPRQQMASFFIMVWAFRLGYFLFTRILQHGKDSRFDTVKHEPLRFLQYWTVQGLWVFLTCLPVLICSTKKDSNMRNPDWPVPSDLIGMLVFSLGLGLEMLADFQKFQWQNDWQHRDDFINIGLWRYSRHPNYAGEIVLHCGVLLLASGSYDRPVEWGLALLGPGFITTLLYGISLPMVERKANIRWKDNTSYKTYMQKTPAIFPFPKWS</sequence>
<feature type="transmembrane region" description="Helical" evidence="1">
    <location>
        <begin position="26"/>
        <end position="44"/>
    </location>
</feature>
<dbReference type="Pfam" id="PF06966">
    <property type="entry name" value="DUF1295"/>
    <property type="match status" value="1"/>
</dbReference>
<organism evidence="2 3">
    <name type="scientific">Nannochloropsis gaditana</name>
    <dbReference type="NCBI Taxonomy" id="72520"/>
    <lineage>
        <taxon>Eukaryota</taxon>
        <taxon>Sar</taxon>
        <taxon>Stramenopiles</taxon>
        <taxon>Ochrophyta</taxon>
        <taxon>Eustigmatophyceae</taxon>
        <taxon>Eustigmatales</taxon>
        <taxon>Monodopsidaceae</taxon>
        <taxon>Nannochloropsis</taxon>
    </lineage>
</organism>
<evidence type="ECO:0000256" key="1">
    <source>
        <dbReference type="SAM" id="Phobius"/>
    </source>
</evidence>
<feature type="transmembrane region" description="Helical" evidence="1">
    <location>
        <begin position="229"/>
        <end position="251"/>
    </location>
</feature>
<name>W7U4D4_9STRA</name>
<accession>W7U4D4</accession>
<feature type="transmembrane region" description="Helical" evidence="1">
    <location>
        <begin position="49"/>
        <end position="67"/>
    </location>
</feature>
<dbReference type="OrthoDB" id="201504at2759"/>
<evidence type="ECO:0000313" key="2">
    <source>
        <dbReference type="EMBL" id="EWM27559.1"/>
    </source>
</evidence>
<keyword evidence="1" id="KW-0472">Membrane</keyword>
<dbReference type="PANTHER" id="PTHR32251:SF17">
    <property type="entry name" value="STEROID 5-ALPHA REDUCTASE C-TERMINAL DOMAIN-CONTAINING PROTEIN"/>
    <property type="match status" value="1"/>
</dbReference>
<comment type="caution">
    <text evidence="2">The sequence shown here is derived from an EMBL/GenBank/DDBJ whole genome shotgun (WGS) entry which is preliminary data.</text>
</comment>
<dbReference type="Proteomes" id="UP000019335">
    <property type="component" value="Chromosome 6"/>
</dbReference>
<reference evidence="2 3" key="1">
    <citation type="journal article" date="2014" name="Mol. Plant">
        <title>Chromosome Scale Genome Assembly and Transcriptome Profiling of Nannochloropsis gaditana in Nitrogen Depletion.</title>
        <authorList>
            <person name="Corteggiani Carpinelli E."/>
            <person name="Telatin A."/>
            <person name="Vitulo N."/>
            <person name="Forcato C."/>
            <person name="D'Angelo M."/>
            <person name="Schiavon R."/>
            <person name="Vezzi A."/>
            <person name="Giacometti G.M."/>
            <person name="Morosinotto T."/>
            <person name="Valle G."/>
        </authorList>
    </citation>
    <scope>NUCLEOTIDE SEQUENCE [LARGE SCALE GENOMIC DNA]</scope>
    <source>
        <strain evidence="2 3">B-31</strain>
    </source>
</reference>
<keyword evidence="3" id="KW-1185">Reference proteome</keyword>
<dbReference type="GO" id="GO:0016020">
    <property type="term" value="C:membrane"/>
    <property type="evidence" value="ECO:0007669"/>
    <property type="project" value="TreeGrafter"/>
</dbReference>
<gene>
    <name evidence="2" type="ORF">Naga_100015g79</name>
</gene>
<proteinExistence type="predicted"/>
<dbReference type="PANTHER" id="PTHR32251">
    <property type="entry name" value="3-OXO-5-ALPHA-STEROID 4-DEHYDROGENASE"/>
    <property type="match status" value="1"/>
</dbReference>
<protein>
    <submittedName>
        <fullName evidence="2">Membrane protein</fullName>
    </submittedName>
</protein>
<dbReference type="EMBL" id="AZIL01000430">
    <property type="protein sequence ID" value="EWM27559.1"/>
    <property type="molecule type" value="Genomic_DNA"/>
</dbReference>
<keyword evidence="1" id="KW-0812">Transmembrane</keyword>
<feature type="transmembrane region" description="Helical" evidence="1">
    <location>
        <begin position="158"/>
        <end position="176"/>
    </location>
</feature>
<feature type="transmembrane region" description="Helical" evidence="1">
    <location>
        <begin position="118"/>
        <end position="138"/>
    </location>
</feature>
<feature type="transmembrane region" description="Helical" evidence="1">
    <location>
        <begin position="79"/>
        <end position="97"/>
    </location>
</feature>
<evidence type="ECO:0000313" key="3">
    <source>
        <dbReference type="Proteomes" id="UP000019335"/>
    </source>
</evidence>
<dbReference type="AlphaFoldDB" id="W7U4D4"/>